<protein>
    <submittedName>
        <fullName evidence="2">Uncharacterized protein</fullName>
    </submittedName>
</protein>
<accession>A0ABM7I6E8</accession>
<evidence type="ECO:0000313" key="2">
    <source>
        <dbReference type="EMBL" id="BBX38526.1"/>
    </source>
</evidence>
<dbReference type="RefSeq" id="WP_163642290.1">
    <property type="nucleotide sequence ID" value="NZ_AP022567.1"/>
</dbReference>
<organism evidence="2 3">
    <name type="scientific">Mycolicibacterium mageritense</name>
    <name type="common">Mycobacterium mageritense</name>
    <dbReference type="NCBI Taxonomy" id="53462"/>
    <lineage>
        <taxon>Bacteria</taxon>
        <taxon>Bacillati</taxon>
        <taxon>Actinomycetota</taxon>
        <taxon>Actinomycetes</taxon>
        <taxon>Mycobacteriales</taxon>
        <taxon>Mycobacteriaceae</taxon>
        <taxon>Mycolicibacterium</taxon>
    </lineage>
</organism>
<proteinExistence type="predicted"/>
<sequence>MSGHENPCPETEALLAKLDAAGVECEVVSLAEVVESDMPLFFYPKDFTGGGAA</sequence>
<dbReference type="EMBL" id="AP022567">
    <property type="protein sequence ID" value="BBX35978.1"/>
    <property type="molecule type" value="Genomic_DNA"/>
</dbReference>
<reference evidence="2" key="2">
    <citation type="submission" date="2020-02" db="EMBL/GenBank/DDBJ databases">
        <authorList>
            <person name="Matsumoto Y."/>
            <person name="Motooka D."/>
            <person name="Nakamura S."/>
        </authorList>
    </citation>
    <scope>NUCLEOTIDE SEQUENCE</scope>
    <source>
        <strain evidence="2">JCM 12375</strain>
    </source>
</reference>
<evidence type="ECO:0000313" key="1">
    <source>
        <dbReference type="EMBL" id="BBX35978.1"/>
    </source>
</evidence>
<dbReference type="EMBL" id="AP022567">
    <property type="protein sequence ID" value="BBX38526.1"/>
    <property type="molecule type" value="Genomic_DNA"/>
</dbReference>
<dbReference type="Proteomes" id="UP000465622">
    <property type="component" value="Chromosome"/>
</dbReference>
<gene>
    <name evidence="1" type="ORF">MMAGJ_52600</name>
    <name evidence="2" type="ORF">MMAGJ_78080</name>
</gene>
<evidence type="ECO:0000313" key="3">
    <source>
        <dbReference type="Proteomes" id="UP000465622"/>
    </source>
</evidence>
<reference evidence="2 3" key="1">
    <citation type="journal article" date="2019" name="Emerg. Microbes Infect.">
        <title>Comprehensive subspecies identification of 175 nontuberculous mycobacteria species based on 7547 genomic profiles.</title>
        <authorList>
            <person name="Matsumoto Y."/>
            <person name="Kinjo T."/>
            <person name="Motooka D."/>
            <person name="Nabeya D."/>
            <person name="Jung N."/>
            <person name="Uechi K."/>
            <person name="Horii T."/>
            <person name="Iida T."/>
            <person name="Fujita J."/>
            <person name="Nakamura S."/>
        </authorList>
    </citation>
    <scope>NUCLEOTIDE SEQUENCE [LARGE SCALE GENOMIC DNA]</scope>
    <source>
        <strain evidence="2 3">JCM 12375</strain>
    </source>
</reference>
<keyword evidence="3" id="KW-1185">Reference proteome</keyword>
<name>A0ABM7I6E8_MYCME</name>